<dbReference type="SUPFAM" id="SSF48452">
    <property type="entry name" value="TPR-like"/>
    <property type="match status" value="1"/>
</dbReference>
<dbReference type="RefSeq" id="WP_095996779.1">
    <property type="nucleotide sequence ID" value="NZ_NSLI01000001.1"/>
</dbReference>
<gene>
    <name evidence="1" type="ORF">CKY28_02755</name>
</gene>
<evidence type="ECO:0000313" key="2">
    <source>
        <dbReference type="Proteomes" id="UP000218151"/>
    </source>
</evidence>
<protein>
    <submittedName>
        <fullName evidence="1">Uncharacterized protein</fullName>
    </submittedName>
</protein>
<dbReference type="InterPro" id="IPR011990">
    <property type="entry name" value="TPR-like_helical_dom_sf"/>
</dbReference>
<dbReference type="EMBL" id="NSLI01000001">
    <property type="protein sequence ID" value="PAX09671.1"/>
    <property type="molecule type" value="Genomic_DNA"/>
</dbReference>
<proteinExistence type="predicted"/>
<dbReference type="AlphaFoldDB" id="A0A2A2SKX9"/>
<reference evidence="2" key="1">
    <citation type="submission" date="2017-09" db="EMBL/GenBank/DDBJ databases">
        <authorList>
            <person name="Feng G."/>
            <person name="Zhu H."/>
        </authorList>
    </citation>
    <scope>NUCLEOTIDE SEQUENCE [LARGE SCALE GENOMIC DNA]</scope>
    <source>
        <strain evidence="2">1PNM-20</strain>
    </source>
</reference>
<comment type="caution">
    <text evidence="1">The sequence shown here is derived from an EMBL/GenBank/DDBJ whole genome shotgun (WGS) entry which is preliminary data.</text>
</comment>
<dbReference type="Proteomes" id="UP000218151">
    <property type="component" value="Unassembled WGS sequence"/>
</dbReference>
<evidence type="ECO:0000313" key="1">
    <source>
        <dbReference type="EMBL" id="PAX09671.1"/>
    </source>
</evidence>
<accession>A0A2A2SKX9</accession>
<organism evidence="1 2">
    <name type="scientific">Sphingomonas lenta</name>
    <dbReference type="NCBI Taxonomy" id="1141887"/>
    <lineage>
        <taxon>Bacteria</taxon>
        <taxon>Pseudomonadati</taxon>
        <taxon>Pseudomonadota</taxon>
        <taxon>Alphaproteobacteria</taxon>
        <taxon>Sphingomonadales</taxon>
        <taxon>Sphingomonadaceae</taxon>
        <taxon>Sphingomonas</taxon>
    </lineage>
</organism>
<dbReference type="Gene3D" id="1.25.40.10">
    <property type="entry name" value="Tetratricopeptide repeat domain"/>
    <property type="match status" value="1"/>
</dbReference>
<keyword evidence="2" id="KW-1185">Reference proteome</keyword>
<dbReference type="OrthoDB" id="7390129at2"/>
<sequence>MGLVWLLALGLGAMALMVALRLGRPLWTFVGAALMLGATGYALQGSPNLPASPVRTALRAPVEDPGLTDLRDRMLGRYTLDAAYLTAADAMMRAGDPRSAVRALLGGINRIPRSIALWTALGTAYSIHDGAVSPPARFAFEQAMRLAPRHPAPPFFLGLAHVRADDFAAARPLWARAVALSPERASYRQDLAVRLALLDQLLAEQAAAG</sequence>
<name>A0A2A2SKX9_9SPHN</name>